<keyword evidence="12" id="KW-1185">Reference proteome</keyword>
<dbReference type="Proteomes" id="UP000618460">
    <property type="component" value="Unassembled WGS sequence"/>
</dbReference>
<evidence type="ECO:0000256" key="4">
    <source>
        <dbReference type="ARBA" id="ARBA00022960"/>
    </source>
</evidence>
<comment type="similarity">
    <text evidence="1 9">Belongs to the peptidase S11 family.</text>
</comment>
<dbReference type="InterPro" id="IPR012338">
    <property type="entry name" value="Beta-lactam/transpept-like"/>
</dbReference>
<dbReference type="PANTHER" id="PTHR21581">
    <property type="entry name" value="D-ALANYL-D-ALANINE CARBOXYPEPTIDASE"/>
    <property type="match status" value="1"/>
</dbReference>
<evidence type="ECO:0000256" key="3">
    <source>
        <dbReference type="ARBA" id="ARBA00022801"/>
    </source>
</evidence>
<evidence type="ECO:0000259" key="10">
    <source>
        <dbReference type="Pfam" id="PF00768"/>
    </source>
</evidence>
<proteinExistence type="inferred from homology"/>
<keyword evidence="6" id="KW-0961">Cell wall biogenesis/degradation</keyword>
<reference evidence="11" key="2">
    <citation type="submission" date="2020-09" db="EMBL/GenBank/DDBJ databases">
        <authorList>
            <person name="Sun Q."/>
            <person name="Zhou Y."/>
        </authorList>
    </citation>
    <scope>NUCLEOTIDE SEQUENCE</scope>
    <source>
        <strain evidence="11">CGMCC 1.6333</strain>
    </source>
</reference>
<keyword evidence="5" id="KW-0573">Peptidoglycan synthesis</keyword>
<evidence type="ECO:0000313" key="11">
    <source>
        <dbReference type="EMBL" id="GGM29605.1"/>
    </source>
</evidence>
<feature type="active site" evidence="7">
    <location>
        <position position="117"/>
    </location>
</feature>
<evidence type="ECO:0000256" key="2">
    <source>
        <dbReference type="ARBA" id="ARBA00022729"/>
    </source>
</evidence>
<evidence type="ECO:0000256" key="9">
    <source>
        <dbReference type="RuleBase" id="RU004016"/>
    </source>
</evidence>
<evidence type="ECO:0000256" key="8">
    <source>
        <dbReference type="PIRSR" id="PIRSR618044-2"/>
    </source>
</evidence>
<comment type="caution">
    <text evidence="11">The sequence shown here is derived from an EMBL/GenBank/DDBJ whole genome shotgun (WGS) entry which is preliminary data.</text>
</comment>
<evidence type="ECO:0000256" key="7">
    <source>
        <dbReference type="PIRSR" id="PIRSR618044-1"/>
    </source>
</evidence>
<reference evidence="11" key="1">
    <citation type="journal article" date="2014" name="Int. J. Syst. Evol. Microbiol.">
        <title>Complete genome sequence of Corynebacterium casei LMG S-19264T (=DSM 44701T), isolated from a smear-ripened cheese.</title>
        <authorList>
            <consortium name="US DOE Joint Genome Institute (JGI-PGF)"/>
            <person name="Walter F."/>
            <person name="Albersmeier A."/>
            <person name="Kalinowski J."/>
            <person name="Ruckert C."/>
        </authorList>
    </citation>
    <scope>NUCLEOTIDE SEQUENCE</scope>
    <source>
        <strain evidence="11">CGMCC 1.6333</strain>
    </source>
</reference>
<evidence type="ECO:0000256" key="1">
    <source>
        <dbReference type="ARBA" id="ARBA00007164"/>
    </source>
</evidence>
<dbReference type="PANTHER" id="PTHR21581:SF33">
    <property type="entry name" value="D-ALANYL-D-ALANINE CARBOXYPEPTIDASE DACB"/>
    <property type="match status" value="1"/>
</dbReference>
<keyword evidence="2" id="KW-0732">Signal</keyword>
<dbReference type="GO" id="GO:0071555">
    <property type="term" value="P:cell wall organization"/>
    <property type="evidence" value="ECO:0007669"/>
    <property type="project" value="UniProtKB-KW"/>
</dbReference>
<feature type="binding site" evidence="8">
    <location>
        <position position="225"/>
    </location>
    <ligand>
        <name>substrate</name>
    </ligand>
</feature>
<dbReference type="RefSeq" id="WP_117153827.1">
    <property type="nucleotide sequence ID" value="NZ_BMLG01000005.1"/>
</dbReference>
<dbReference type="GO" id="GO:0008360">
    <property type="term" value="P:regulation of cell shape"/>
    <property type="evidence" value="ECO:0007669"/>
    <property type="project" value="UniProtKB-KW"/>
</dbReference>
<gene>
    <name evidence="11" type="ORF">GCM10011351_14650</name>
</gene>
<accession>A0A917TP26</accession>
<evidence type="ECO:0000256" key="5">
    <source>
        <dbReference type="ARBA" id="ARBA00022984"/>
    </source>
</evidence>
<dbReference type="GO" id="GO:0009002">
    <property type="term" value="F:serine-type D-Ala-D-Ala carboxypeptidase activity"/>
    <property type="evidence" value="ECO:0007669"/>
    <property type="project" value="InterPro"/>
</dbReference>
<protein>
    <recommendedName>
        <fullName evidence="10">Peptidase S11 D-alanyl-D-alanine carboxypeptidase A N-terminal domain-containing protein</fullName>
    </recommendedName>
</protein>
<sequence>MNKFLVFSLSIVLFIQFNIPKVEAQQEVVLPNILSESAILIDATTGEVLLEKKPKKVMYPASLTKVATAIYAIERGNLDDIVTVSQNSNGTGGSSVYLEEGEQVKLKTLIQGLLVNSGNDAGVAIAEHLDGSVEKFSSNINQYLKNTIGINTTNFMNPHGLFDPKHTTTASDLAKITQYAMQNGIFKDIFGMKQLEWNGLSWNTTLYTHHKLMREVPYDGINGGKTGYVNESGFTLITTAERENISLIAVVLKGSQPTAYNDTTKLLDYGFKNFETSKIAKGKEYVNVLGERYEVPNDLFFTNRIGEEIVPDILTNGKLVINQQKSKFNSTFELKKKIEEVEEIQPELLVEETVAESDNDGNFLIKLIKKVISYIFNLGEKVESVLNS</sequence>
<dbReference type="Gene3D" id="3.40.710.10">
    <property type="entry name" value="DD-peptidase/beta-lactamase superfamily"/>
    <property type="match status" value="1"/>
</dbReference>
<evidence type="ECO:0000256" key="6">
    <source>
        <dbReference type="ARBA" id="ARBA00023316"/>
    </source>
</evidence>
<dbReference type="InterPro" id="IPR001967">
    <property type="entry name" value="Peptidase_S11_N"/>
</dbReference>
<dbReference type="PRINTS" id="PR00725">
    <property type="entry name" value="DADACBPTASE1"/>
</dbReference>
<name>A0A917TP26_9BACI</name>
<dbReference type="InterPro" id="IPR018044">
    <property type="entry name" value="Peptidase_S11"/>
</dbReference>
<dbReference type="EMBL" id="BMLG01000005">
    <property type="protein sequence ID" value="GGM29605.1"/>
    <property type="molecule type" value="Genomic_DNA"/>
</dbReference>
<feature type="domain" description="Peptidase S11 D-alanyl-D-alanine carboxypeptidase A N-terminal" evidence="10">
    <location>
        <begin position="28"/>
        <end position="254"/>
    </location>
</feature>
<evidence type="ECO:0000313" key="12">
    <source>
        <dbReference type="Proteomes" id="UP000618460"/>
    </source>
</evidence>
<feature type="active site" description="Proton acceptor" evidence="7">
    <location>
        <position position="65"/>
    </location>
</feature>
<dbReference type="GO" id="GO:0009252">
    <property type="term" value="P:peptidoglycan biosynthetic process"/>
    <property type="evidence" value="ECO:0007669"/>
    <property type="project" value="UniProtKB-KW"/>
</dbReference>
<organism evidence="11 12">
    <name type="scientific">Paraliobacillus quinghaiensis</name>
    <dbReference type="NCBI Taxonomy" id="470815"/>
    <lineage>
        <taxon>Bacteria</taxon>
        <taxon>Bacillati</taxon>
        <taxon>Bacillota</taxon>
        <taxon>Bacilli</taxon>
        <taxon>Bacillales</taxon>
        <taxon>Bacillaceae</taxon>
        <taxon>Paraliobacillus</taxon>
    </lineage>
</organism>
<dbReference type="AlphaFoldDB" id="A0A917TP26"/>
<dbReference type="GO" id="GO:0006508">
    <property type="term" value="P:proteolysis"/>
    <property type="evidence" value="ECO:0007669"/>
    <property type="project" value="InterPro"/>
</dbReference>
<dbReference type="OrthoDB" id="9791132at2"/>
<feature type="active site" description="Acyl-ester intermediate" evidence="7">
    <location>
        <position position="62"/>
    </location>
</feature>
<keyword evidence="3" id="KW-0378">Hydrolase</keyword>
<dbReference type="Pfam" id="PF00768">
    <property type="entry name" value="Peptidase_S11"/>
    <property type="match status" value="1"/>
</dbReference>
<keyword evidence="4" id="KW-0133">Cell shape</keyword>
<dbReference type="SUPFAM" id="SSF56601">
    <property type="entry name" value="beta-lactamase/transpeptidase-like"/>
    <property type="match status" value="1"/>
</dbReference>